<dbReference type="SUPFAM" id="SSF55811">
    <property type="entry name" value="Nudix"/>
    <property type="match status" value="1"/>
</dbReference>
<dbReference type="Pfam" id="PF00293">
    <property type="entry name" value="NUDIX"/>
    <property type="match status" value="1"/>
</dbReference>
<name>A0A1F5GT09_9BACT</name>
<dbReference type="GO" id="GO:0005737">
    <property type="term" value="C:cytoplasm"/>
    <property type="evidence" value="ECO:0007669"/>
    <property type="project" value="TreeGrafter"/>
</dbReference>
<evidence type="ECO:0000259" key="1">
    <source>
        <dbReference type="PROSITE" id="PS51462"/>
    </source>
</evidence>
<gene>
    <name evidence="2" type="ORF">A3A48_00835</name>
</gene>
<dbReference type="Gene3D" id="3.90.79.10">
    <property type="entry name" value="Nucleoside Triphosphate Pyrophosphohydrolase"/>
    <property type="match status" value="1"/>
</dbReference>
<dbReference type="InterPro" id="IPR015797">
    <property type="entry name" value="NUDIX_hydrolase-like_dom_sf"/>
</dbReference>
<dbReference type="Proteomes" id="UP000178336">
    <property type="component" value="Unassembled WGS sequence"/>
</dbReference>
<accession>A0A1F5GT09</accession>
<dbReference type="GO" id="GO:0004452">
    <property type="term" value="F:isopentenyl-diphosphate delta-isomerase activity"/>
    <property type="evidence" value="ECO:0007669"/>
    <property type="project" value="TreeGrafter"/>
</dbReference>
<dbReference type="PANTHER" id="PTHR10885:SF20">
    <property type="entry name" value="NUDIX HYDROLASE DOMAIN-CONTAINING PROTEIN"/>
    <property type="match status" value="1"/>
</dbReference>
<proteinExistence type="predicted"/>
<organism evidence="2 3">
    <name type="scientific">Candidatus Curtissbacteria bacterium RIFCSPLOWO2_01_FULL_37_9</name>
    <dbReference type="NCBI Taxonomy" id="1797724"/>
    <lineage>
        <taxon>Bacteria</taxon>
        <taxon>Candidatus Curtissiibacteriota</taxon>
    </lineage>
</organism>
<dbReference type="PROSITE" id="PS51462">
    <property type="entry name" value="NUDIX"/>
    <property type="match status" value="1"/>
</dbReference>
<dbReference type="CDD" id="cd04692">
    <property type="entry name" value="NUDIX_Hydrolase"/>
    <property type="match status" value="1"/>
</dbReference>
<dbReference type="GO" id="GO:0009240">
    <property type="term" value="P:isopentenyl diphosphate biosynthetic process"/>
    <property type="evidence" value="ECO:0007669"/>
    <property type="project" value="TreeGrafter"/>
</dbReference>
<dbReference type="InterPro" id="IPR000086">
    <property type="entry name" value="NUDIX_hydrolase_dom"/>
</dbReference>
<comment type="caution">
    <text evidence="2">The sequence shown here is derived from an EMBL/GenBank/DDBJ whole genome shotgun (WGS) entry which is preliminary data.</text>
</comment>
<dbReference type="AlphaFoldDB" id="A0A1F5GT09"/>
<reference evidence="2 3" key="1">
    <citation type="journal article" date="2016" name="Nat. Commun.">
        <title>Thousands of microbial genomes shed light on interconnected biogeochemical processes in an aquifer system.</title>
        <authorList>
            <person name="Anantharaman K."/>
            <person name="Brown C.T."/>
            <person name="Hug L.A."/>
            <person name="Sharon I."/>
            <person name="Castelle C.J."/>
            <person name="Probst A.J."/>
            <person name="Thomas B.C."/>
            <person name="Singh A."/>
            <person name="Wilkins M.J."/>
            <person name="Karaoz U."/>
            <person name="Brodie E.L."/>
            <person name="Williams K.H."/>
            <person name="Hubbard S.S."/>
            <person name="Banfield J.F."/>
        </authorList>
    </citation>
    <scope>NUCLEOTIDE SEQUENCE [LARGE SCALE GENOMIC DNA]</scope>
</reference>
<dbReference type="PANTHER" id="PTHR10885">
    <property type="entry name" value="ISOPENTENYL-DIPHOSPHATE DELTA-ISOMERASE"/>
    <property type="match status" value="1"/>
</dbReference>
<dbReference type="EMBL" id="MFBN01000030">
    <property type="protein sequence ID" value="OGD95026.1"/>
    <property type="molecule type" value="Genomic_DNA"/>
</dbReference>
<evidence type="ECO:0000313" key="2">
    <source>
        <dbReference type="EMBL" id="OGD95026.1"/>
    </source>
</evidence>
<protein>
    <recommendedName>
        <fullName evidence="1">Nudix hydrolase domain-containing protein</fullName>
    </recommendedName>
</protein>
<evidence type="ECO:0000313" key="3">
    <source>
        <dbReference type="Proteomes" id="UP000178336"/>
    </source>
</evidence>
<dbReference type="STRING" id="1797724.A3A48_00835"/>
<feature type="domain" description="Nudix hydrolase" evidence="1">
    <location>
        <begin position="28"/>
        <end position="164"/>
    </location>
</feature>
<sequence length="179" mass="20761">MDELIDIVDKNGRIRFQTTIKEACQKGLLHKAVNIIIVNTKGEIYLQKRSRGKPAYPLHWDISASEHLKSGENFKQAAHRGLMEELSIKTKLKRLREKHIQTSEFIKKGEKIIENELVELYSGIYNRKIKINKEEVEQGKFTSLNNLKSRVGSKAIKLTPWAKDELSFLLNNLKLFKIF</sequence>